<dbReference type="KEGG" id="jre:109001681"/>
<accession>A0A6P9ELE7</accession>
<dbReference type="InterPro" id="IPR024752">
    <property type="entry name" value="Myb/SANT-like_dom"/>
</dbReference>
<gene>
    <name evidence="2" type="primary">LOC109001681</name>
</gene>
<dbReference type="AlphaFoldDB" id="A0A6P9ELE7"/>
<dbReference type="GeneID" id="109001681"/>
<dbReference type="Proteomes" id="UP000235220">
    <property type="component" value="Chromosome 8"/>
</dbReference>
<dbReference type="PANTHER" id="PTHR47584">
    <property type="match status" value="1"/>
</dbReference>
<reference evidence="2" key="1">
    <citation type="submission" date="2025-08" db="UniProtKB">
        <authorList>
            <consortium name="RefSeq"/>
        </authorList>
    </citation>
    <scope>IDENTIFICATION</scope>
    <source>
        <tissue evidence="2">Leaves</tissue>
    </source>
</reference>
<dbReference type="Gramene" id="Jr08_16990_p1">
    <property type="protein sequence ID" value="cds.Jr08_16990_p1"/>
    <property type="gene ID" value="Jr08_16990"/>
</dbReference>
<dbReference type="RefSeq" id="XP_035549340.1">
    <property type="nucleotide sequence ID" value="XM_035693447.1"/>
</dbReference>
<sequence>MSGVLFWKKFSRATVGTEQSEKSKKVMMAGEVTWARRQQSQQQEQQARARWTSSLTKILADLMIDLVQKGNRHGHSFGKKAWRYICDEFYKKTGLNWDKEQLKNRYAVLRRQYVTVKSLLDQRDFSWDESMGTIIGKDEAWTEYIRGHPDAETLKYTGCPIYKELCIIFSEPTTNGKHNLLAEHEGGMTPVTCAEPLSIYQGESSSGSDEVDDIPDACNATRPTTPCTTGNRKRGRKGIDDVIAGAIMEMAAASKLRTAAIQQRNARYTITDCIKELDEMQGVDEQVYFAALDLFNKPNAREVFLSLKGDKRLIWLRGKCAAYPAR</sequence>
<keyword evidence="1" id="KW-1185">Reference proteome</keyword>
<name>A0A6P9ELE7_JUGRE</name>
<dbReference type="OrthoDB" id="76215at2759"/>
<organism evidence="1 2">
    <name type="scientific">Juglans regia</name>
    <name type="common">English walnut</name>
    <dbReference type="NCBI Taxonomy" id="51240"/>
    <lineage>
        <taxon>Eukaryota</taxon>
        <taxon>Viridiplantae</taxon>
        <taxon>Streptophyta</taxon>
        <taxon>Embryophyta</taxon>
        <taxon>Tracheophyta</taxon>
        <taxon>Spermatophyta</taxon>
        <taxon>Magnoliopsida</taxon>
        <taxon>eudicotyledons</taxon>
        <taxon>Gunneridae</taxon>
        <taxon>Pentapetalae</taxon>
        <taxon>rosids</taxon>
        <taxon>fabids</taxon>
        <taxon>Fagales</taxon>
        <taxon>Juglandaceae</taxon>
        <taxon>Juglans</taxon>
    </lineage>
</organism>
<evidence type="ECO:0000313" key="2">
    <source>
        <dbReference type="RefSeq" id="XP_035549340.1"/>
    </source>
</evidence>
<proteinExistence type="predicted"/>
<dbReference type="InterPro" id="IPR045026">
    <property type="entry name" value="LIMYB"/>
</dbReference>
<protein>
    <submittedName>
        <fullName evidence="2">L10-interacting MYB domain-containing protein-like isoform X1</fullName>
    </submittedName>
</protein>
<evidence type="ECO:0000313" key="1">
    <source>
        <dbReference type="Proteomes" id="UP000235220"/>
    </source>
</evidence>
<dbReference type="Pfam" id="PF12776">
    <property type="entry name" value="Myb_DNA-bind_3"/>
    <property type="match status" value="1"/>
</dbReference>
<dbReference type="PANTHER" id="PTHR47584:SF9">
    <property type="entry name" value="L10-INTERACTING MYB DOMAIN-CONTAINING PROTEIN-LIKE"/>
    <property type="match status" value="1"/>
</dbReference>